<dbReference type="GO" id="GO:0046872">
    <property type="term" value="F:metal ion binding"/>
    <property type="evidence" value="ECO:0007669"/>
    <property type="project" value="UniProtKB-KW"/>
</dbReference>
<accession>A0A0F7GKC4</accession>
<keyword evidence="13 14" id="KW-0472">Membrane</keyword>
<dbReference type="PANTHER" id="PTHR23409">
    <property type="entry name" value="RIBONUCLEOSIDE-DIPHOSPHATE REDUCTASE SMALL CHAIN"/>
    <property type="match status" value="1"/>
</dbReference>
<dbReference type="SUPFAM" id="SSF47240">
    <property type="entry name" value="Ferritin-like"/>
    <property type="match status" value="1"/>
</dbReference>
<evidence type="ECO:0000256" key="14">
    <source>
        <dbReference type="SAM" id="Phobius"/>
    </source>
</evidence>
<evidence type="ECO:0000256" key="6">
    <source>
        <dbReference type="ARBA" id="ARBA00022723"/>
    </source>
</evidence>
<proteinExistence type="inferred from homology"/>
<dbReference type="InterPro" id="IPR000358">
    <property type="entry name" value="RNR_small_fam"/>
</dbReference>
<sequence>MDQKDCSHFFYRPECPDINNLRALSISNRWLESDFIIEDDYQYLDCLTEDELIFYRFIFTFLSAADDLVNVNLGSLTQLFSQKDIHHYYIEQECIEVVHARVYSQIQLMLFRGDESLRVQYVNVTINNPSIQQKVQWLEEKVRDNPSVAEKYILMILIEGIFFVSSFAAIAYLRNNGLFVVTCQFNDLISRDEAIHTSALCCIYNNYVPEKPAITRIHQLFSEAVEIECAFLKSHAPKTRLVNVDAITQYVKFSADRLLSAINVPKLFNTPPPDSDFPLAFMIADKNTNFFERHSTSYAGTVINDL</sequence>
<keyword evidence="12" id="KW-0408">Iron</keyword>
<evidence type="ECO:0000256" key="13">
    <source>
        <dbReference type="ARBA" id="ARBA00023136"/>
    </source>
</evidence>
<dbReference type="Gene3D" id="1.10.620.20">
    <property type="entry name" value="Ribonucleotide Reductase, subunit A"/>
    <property type="match status" value="1"/>
</dbReference>
<keyword evidence="10 14" id="KW-1133">Transmembrane helix</keyword>
<keyword evidence="11" id="KW-0560">Oxidoreductase</keyword>
<keyword evidence="6" id="KW-0479">Metal-binding</keyword>
<evidence type="ECO:0000256" key="12">
    <source>
        <dbReference type="ARBA" id="ARBA00023004"/>
    </source>
</evidence>
<evidence type="ECO:0000256" key="5">
    <source>
        <dbReference type="ARBA" id="ARBA00022705"/>
    </source>
</evidence>
<name>A0A0F7GKC4_HHV3</name>
<evidence type="ECO:0000256" key="3">
    <source>
        <dbReference type="ARBA" id="ARBA00012274"/>
    </source>
</evidence>
<evidence type="ECO:0000313" key="15">
    <source>
        <dbReference type="EMBL" id="AKG57182.1"/>
    </source>
</evidence>
<evidence type="ECO:0000256" key="4">
    <source>
        <dbReference type="ARBA" id="ARBA00022692"/>
    </source>
</evidence>
<dbReference type="InterPro" id="IPR030475">
    <property type="entry name" value="RNR_small_AS"/>
</dbReference>
<evidence type="ECO:0000256" key="9">
    <source>
        <dbReference type="ARBA" id="ARBA00022937"/>
    </source>
</evidence>
<reference evidence="15" key="1">
    <citation type="journal article" date="2015" name="J. Virol.">
        <title>Recombination of Globally Circulating Varicella-Zoster Virus.</title>
        <authorList>
            <person name="Norberg P."/>
            <person name="Depledge D.P."/>
            <person name="Kundu S."/>
            <person name="Atkinson C."/>
            <person name="Brown J."/>
            <person name="Haque T."/>
            <person name="Hussaini Y."/>
            <person name="MacMahon E."/>
            <person name="Molyneaux P."/>
            <person name="Papaevangelou V."/>
            <person name="Sengupta N."/>
            <person name="Koay E.S."/>
            <person name="Tang J.W."/>
            <person name="Underhill G.S."/>
            <person name="Grahn A."/>
            <person name="Studahl M."/>
            <person name="Breuer J."/>
            <person name="Bergstrom T."/>
        </authorList>
    </citation>
    <scope>NUCLEOTIDE SEQUENCE</scope>
    <source>
        <strain evidence="15">Var/Cli/BAL/UK/2402/2009</strain>
    </source>
</reference>
<evidence type="ECO:0000256" key="7">
    <source>
        <dbReference type="ARBA" id="ARBA00022870"/>
    </source>
</evidence>
<protein>
    <recommendedName>
        <fullName evidence="3">ribonucleoside-diphosphate reductase</fullName>
        <ecNumber evidence="3">1.17.4.1</ecNumber>
    </recommendedName>
</protein>
<dbReference type="InterPro" id="IPR034715">
    <property type="entry name" value="HSV_RIR2"/>
</dbReference>
<keyword evidence="5" id="KW-0235">DNA replication</keyword>
<keyword evidence="7" id="KW-1043">Host membrane</keyword>
<dbReference type="InterPro" id="IPR012348">
    <property type="entry name" value="RNR-like"/>
</dbReference>
<dbReference type="PROSITE" id="PS00368">
    <property type="entry name" value="RIBORED_SMALL"/>
    <property type="match status" value="1"/>
</dbReference>
<comment type="cofactor">
    <cofactor evidence="1">
        <name>Fe cation</name>
        <dbReference type="ChEBI" id="CHEBI:24875"/>
    </cofactor>
</comment>
<evidence type="ECO:0000256" key="8">
    <source>
        <dbReference type="ARBA" id="ARBA00022899"/>
    </source>
</evidence>
<keyword evidence="9" id="KW-1272">Viral reactivation from latency</keyword>
<dbReference type="UniPathway" id="UPA00326"/>
<keyword evidence="8" id="KW-1251">Viral latency</keyword>
<dbReference type="GO" id="GO:0009263">
    <property type="term" value="P:deoxyribonucleotide biosynthetic process"/>
    <property type="evidence" value="ECO:0007669"/>
    <property type="project" value="InterPro"/>
</dbReference>
<keyword evidence="4 14" id="KW-0812">Transmembrane</keyword>
<dbReference type="GO" id="GO:0006260">
    <property type="term" value="P:DNA replication"/>
    <property type="evidence" value="ECO:0007669"/>
    <property type="project" value="UniProtKB-KW"/>
</dbReference>
<dbReference type="InterPro" id="IPR033909">
    <property type="entry name" value="RNR_small"/>
</dbReference>
<evidence type="ECO:0000256" key="1">
    <source>
        <dbReference type="ARBA" id="ARBA00001962"/>
    </source>
</evidence>
<dbReference type="InterPro" id="IPR009078">
    <property type="entry name" value="Ferritin-like_SF"/>
</dbReference>
<dbReference type="EC" id="1.17.4.1" evidence="3"/>
<gene>
    <name evidence="15" type="primary">ORF18</name>
</gene>
<evidence type="ECO:0000256" key="2">
    <source>
        <dbReference type="ARBA" id="ARBA00009303"/>
    </source>
</evidence>
<dbReference type="PANTHER" id="PTHR23409:SF18">
    <property type="entry name" value="RIBONUCLEOSIDE-DIPHOSPHATE REDUCTASE SUBUNIT M2"/>
    <property type="match status" value="1"/>
</dbReference>
<dbReference type="HAMAP" id="MF_04028">
    <property type="entry name" value="HSV_RIR2"/>
    <property type="match status" value="1"/>
</dbReference>
<dbReference type="GO" id="GO:0019046">
    <property type="term" value="P:release from viral latency"/>
    <property type="evidence" value="ECO:0007669"/>
    <property type="project" value="UniProtKB-KW"/>
</dbReference>
<evidence type="ECO:0000256" key="11">
    <source>
        <dbReference type="ARBA" id="ARBA00023002"/>
    </source>
</evidence>
<dbReference type="Pfam" id="PF00268">
    <property type="entry name" value="Ribonuc_red_sm"/>
    <property type="match status" value="1"/>
</dbReference>
<dbReference type="CDD" id="cd01049">
    <property type="entry name" value="RNRR2"/>
    <property type="match status" value="1"/>
</dbReference>
<evidence type="ECO:0000256" key="10">
    <source>
        <dbReference type="ARBA" id="ARBA00022989"/>
    </source>
</evidence>
<dbReference type="EMBL" id="KP771904">
    <property type="protein sequence ID" value="AKG57182.1"/>
    <property type="molecule type" value="Genomic_DNA"/>
</dbReference>
<comment type="similarity">
    <text evidence="2">Belongs to the ribonucleoside diphosphate reductase small chain family.</text>
</comment>
<organismHost>
    <name type="scientific">Homo sapiens</name>
    <name type="common">Human</name>
    <dbReference type="NCBI Taxonomy" id="9606"/>
</organismHost>
<dbReference type="GO" id="GO:0004748">
    <property type="term" value="F:ribonucleoside-diphosphate reductase activity, thioredoxin disulfide as acceptor"/>
    <property type="evidence" value="ECO:0007669"/>
    <property type="project" value="UniProtKB-EC"/>
</dbReference>
<organism evidence="15">
    <name type="scientific">Human herpesvirus 3</name>
    <name type="common">HHV-3</name>
    <name type="synonym">Varicella-zoster virus</name>
    <dbReference type="NCBI Taxonomy" id="10335"/>
    <lineage>
        <taxon>Viruses</taxon>
        <taxon>Duplodnaviria</taxon>
        <taxon>Heunggongvirae</taxon>
        <taxon>Peploviricota</taxon>
        <taxon>Herviviricetes</taxon>
        <taxon>Herpesvirales</taxon>
        <taxon>Orthoherpesviridae</taxon>
        <taxon>Alphaherpesvirinae</taxon>
        <taxon>Varicellovirus</taxon>
        <taxon>Varicellovirus humanalpha3</taxon>
    </lineage>
</organism>
<feature type="transmembrane region" description="Helical" evidence="14">
    <location>
        <begin position="152"/>
        <end position="173"/>
    </location>
</feature>